<protein>
    <submittedName>
        <fullName evidence="1">Uncharacterized protein</fullName>
    </submittedName>
</protein>
<dbReference type="Proteomes" id="UP000054018">
    <property type="component" value="Unassembled WGS sequence"/>
</dbReference>
<sequence>MCRDGGDMWVCDKKGRNRVVCHKCLIVSEEYMYKVKEADVKFICGFYSKGEPVLSTPPIIPRGFQHAMTSQVAPLPTALVHLHLEGLHQDIGHPQVAMLHSFLQPYFPKGDYNFSQLPFNLATPKPMEAYEKEASHLANTLCAYSRVVLFLTTHSDEDRGDLFVGYINNKPVASKALQFLQLLLDPLSKVVDRADIVFYVCGSVVTNPQSFDGVKEVAQQFTPRSMLLFDAQHLQLAFTVPYLQSLLDNTIIQGFPISNAAKVALNDCGMLGRHSSIILFTWQEEALVVEKFLWTDKHLKPWGHLLPVQCPQCGTIQKLVGGSAEKAISFECKYSNCGKNMGADRRSLPPKTFTFSIPENATWLPQGKRGTSSWLQITL</sequence>
<reference evidence="2" key="2">
    <citation type="submission" date="2015-01" db="EMBL/GenBank/DDBJ databases">
        <title>Evolutionary Origins and Diversification of the Mycorrhizal Mutualists.</title>
        <authorList>
            <consortium name="DOE Joint Genome Institute"/>
            <consortium name="Mycorrhizal Genomics Consortium"/>
            <person name="Kohler A."/>
            <person name="Kuo A."/>
            <person name="Nagy L.G."/>
            <person name="Floudas D."/>
            <person name="Copeland A."/>
            <person name="Barry K.W."/>
            <person name="Cichocki N."/>
            <person name="Veneault-Fourrey C."/>
            <person name="LaButti K."/>
            <person name="Lindquist E.A."/>
            <person name="Lipzen A."/>
            <person name="Lundell T."/>
            <person name="Morin E."/>
            <person name="Murat C."/>
            <person name="Riley R."/>
            <person name="Ohm R."/>
            <person name="Sun H."/>
            <person name="Tunlid A."/>
            <person name="Henrissat B."/>
            <person name="Grigoriev I.V."/>
            <person name="Hibbett D.S."/>
            <person name="Martin F."/>
        </authorList>
    </citation>
    <scope>NUCLEOTIDE SEQUENCE [LARGE SCALE GENOMIC DNA]</scope>
    <source>
        <strain evidence="2">441</strain>
    </source>
</reference>
<dbReference type="OrthoDB" id="2693558at2759"/>
<proteinExistence type="predicted"/>
<keyword evidence="2" id="KW-1185">Reference proteome</keyword>
<dbReference type="HOGENOM" id="CLU_027016_1_1_1"/>
<dbReference type="EMBL" id="KN833885">
    <property type="protein sequence ID" value="KIK15573.1"/>
    <property type="molecule type" value="Genomic_DNA"/>
</dbReference>
<organism evidence="1 2">
    <name type="scientific">Pisolithus microcarpus 441</name>
    <dbReference type="NCBI Taxonomy" id="765257"/>
    <lineage>
        <taxon>Eukaryota</taxon>
        <taxon>Fungi</taxon>
        <taxon>Dikarya</taxon>
        <taxon>Basidiomycota</taxon>
        <taxon>Agaricomycotina</taxon>
        <taxon>Agaricomycetes</taxon>
        <taxon>Agaricomycetidae</taxon>
        <taxon>Boletales</taxon>
        <taxon>Sclerodermatineae</taxon>
        <taxon>Pisolithaceae</taxon>
        <taxon>Pisolithus</taxon>
    </lineage>
</organism>
<dbReference type="STRING" id="765257.A0A0C9Z6R1"/>
<evidence type="ECO:0000313" key="1">
    <source>
        <dbReference type="EMBL" id="KIK15573.1"/>
    </source>
</evidence>
<reference evidence="1 2" key="1">
    <citation type="submission" date="2014-04" db="EMBL/GenBank/DDBJ databases">
        <authorList>
            <consortium name="DOE Joint Genome Institute"/>
            <person name="Kuo A."/>
            <person name="Kohler A."/>
            <person name="Costa M.D."/>
            <person name="Nagy L.G."/>
            <person name="Floudas D."/>
            <person name="Copeland A."/>
            <person name="Barry K.W."/>
            <person name="Cichocki N."/>
            <person name="Veneault-Fourrey C."/>
            <person name="LaButti K."/>
            <person name="Lindquist E.A."/>
            <person name="Lipzen A."/>
            <person name="Lundell T."/>
            <person name="Morin E."/>
            <person name="Murat C."/>
            <person name="Sun H."/>
            <person name="Tunlid A."/>
            <person name="Henrissat B."/>
            <person name="Grigoriev I.V."/>
            <person name="Hibbett D.S."/>
            <person name="Martin F."/>
            <person name="Nordberg H.P."/>
            <person name="Cantor M.N."/>
            <person name="Hua S.X."/>
        </authorList>
    </citation>
    <scope>NUCLEOTIDE SEQUENCE [LARGE SCALE GENOMIC DNA]</scope>
    <source>
        <strain evidence="1 2">441</strain>
    </source>
</reference>
<name>A0A0C9Z6R1_9AGAM</name>
<gene>
    <name evidence="1" type="ORF">PISMIDRAFT_114950</name>
</gene>
<evidence type="ECO:0000313" key="2">
    <source>
        <dbReference type="Proteomes" id="UP000054018"/>
    </source>
</evidence>
<accession>A0A0C9Z6R1</accession>
<dbReference type="AlphaFoldDB" id="A0A0C9Z6R1"/>